<gene>
    <name evidence="1" type="ORF">MMG00_12250</name>
</gene>
<evidence type="ECO:0000313" key="2">
    <source>
        <dbReference type="Proteomes" id="UP000829542"/>
    </source>
</evidence>
<reference evidence="1 2" key="1">
    <citation type="submission" date="2022-03" db="EMBL/GenBank/DDBJ databases">
        <title>Ignatzschineria rhizosphaerae HR5S32.</title>
        <authorList>
            <person name="Sun J.Q."/>
            <person name="Feng J.Y."/>
        </authorList>
    </citation>
    <scope>NUCLEOTIDE SEQUENCE [LARGE SCALE GENOMIC DNA]</scope>
    <source>
        <strain evidence="1 2">HR5S32</strain>
    </source>
</reference>
<protein>
    <submittedName>
        <fullName evidence="1">Uncharacterized protein</fullName>
    </submittedName>
</protein>
<name>A0ABY3X3C1_9GAMM</name>
<keyword evidence="2" id="KW-1185">Reference proteome</keyword>
<evidence type="ECO:0000313" key="1">
    <source>
        <dbReference type="EMBL" id="UNM95957.1"/>
    </source>
</evidence>
<organism evidence="1 2">
    <name type="scientific">Ignatzschineria rhizosphaerae</name>
    <dbReference type="NCBI Taxonomy" id="2923279"/>
    <lineage>
        <taxon>Bacteria</taxon>
        <taxon>Pseudomonadati</taxon>
        <taxon>Pseudomonadota</taxon>
        <taxon>Gammaproteobacteria</taxon>
        <taxon>Cardiobacteriales</taxon>
        <taxon>Ignatzschineriaceae</taxon>
        <taxon>Ignatzschineria</taxon>
    </lineage>
</organism>
<accession>A0ABY3X3C1</accession>
<dbReference type="RefSeq" id="WP_242148756.1">
    <property type="nucleotide sequence ID" value="NZ_CP093379.1"/>
</dbReference>
<dbReference type="Proteomes" id="UP000829542">
    <property type="component" value="Chromosome"/>
</dbReference>
<dbReference type="EMBL" id="CP093379">
    <property type="protein sequence ID" value="UNM95957.1"/>
    <property type="molecule type" value="Genomic_DNA"/>
</dbReference>
<proteinExistence type="predicted"/>
<sequence length="100" mass="11494">MKDINLELMNEPRENAGVKRLHEIFLSGGEPTSQEWEDGYADAVFEWERSSMEGLALLRALKVLDKANFAKVWNQYESILAEEIAKKVEELESIEVEVTH</sequence>